<dbReference type="InterPro" id="IPR007371">
    <property type="entry name" value="TPK_catalytic"/>
</dbReference>
<dbReference type="InterPro" id="IPR006282">
    <property type="entry name" value="Thi_PPkinase"/>
</dbReference>
<dbReference type="Gene3D" id="3.40.50.10240">
    <property type="entry name" value="Thiamin pyrophosphokinase, catalytic domain"/>
    <property type="match status" value="1"/>
</dbReference>
<dbReference type="GO" id="GO:0005524">
    <property type="term" value="F:ATP binding"/>
    <property type="evidence" value="ECO:0007669"/>
    <property type="project" value="UniProtKB-KW"/>
</dbReference>
<dbReference type="EMBL" id="CP025746">
    <property type="protein sequence ID" value="QAA33256.1"/>
    <property type="molecule type" value="Genomic_DNA"/>
</dbReference>
<dbReference type="InterPro" id="IPR036371">
    <property type="entry name" value="TPK_B1-bd_sf"/>
</dbReference>
<dbReference type="InterPro" id="IPR007373">
    <property type="entry name" value="Thiamin_PyroPKinase_B1-bd"/>
</dbReference>
<organism evidence="7 8">
    <name type="scientific">Clostridium manihotivorum</name>
    <dbReference type="NCBI Taxonomy" id="2320868"/>
    <lineage>
        <taxon>Bacteria</taxon>
        <taxon>Bacillati</taxon>
        <taxon>Bacillota</taxon>
        <taxon>Clostridia</taxon>
        <taxon>Eubacteriales</taxon>
        <taxon>Clostridiaceae</taxon>
        <taxon>Clostridium</taxon>
    </lineage>
</organism>
<evidence type="ECO:0000256" key="3">
    <source>
        <dbReference type="ARBA" id="ARBA00022777"/>
    </source>
</evidence>
<evidence type="ECO:0000313" key="7">
    <source>
        <dbReference type="EMBL" id="QAA33256.1"/>
    </source>
</evidence>
<dbReference type="AlphaFoldDB" id="A0A3R5UGL6"/>
<dbReference type="NCBIfam" id="TIGR01378">
    <property type="entry name" value="thi_PPkinase"/>
    <property type="match status" value="1"/>
</dbReference>
<name>A0A3R5UGL6_9CLOT</name>
<dbReference type="SMART" id="SM00983">
    <property type="entry name" value="TPK_B1_binding"/>
    <property type="match status" value="1"/>
</dbReference>
<dbReference type="PANTHER" id="PTHR41299:SF1">
    <property type="entry name" value="THIAMINE PYROPHOSPHOKINASE"/>
    <property type="match status" value="1"/>
</dbReference>
<dbReference type="KEGG" id="cmah:C1I91_17290"/>
<accession>A0A3R5UGL6</accession>
<keyword evidence="1" id="KW-0808">Transferase</keyword>
<sequence>MKAVIVAGGNAPSKDLFFKEIKDANILIAADSGINTFYNYDITPNIILGDFDSADSEALNYYGQIKRITFKPEKDFTDSELAFNNVLELGATEVVLLGCTGTRLDHTIANLGLLKRGLERNITTSIKDENNYIFLVSQNTTLYGVPGQTISFQAFGGSVNDFNIYNAKYPLYDYNLTLGDGRTVSNEFQKDPIEISFTSGIVMVMYSND</sequence>
<keyword evidence="8" id="KW-1185">Reference proteome</keyword>
<dbReference type="Proteomes" id="UP000286268">
    <property type="component" value="Chromosome"/>
</dbReference>
<evidence type="ECO:0000256" key="1">
    <source>
        <dbReference type="ARBA" id="ARBA00022679"/>
    </source>
</evidence>
<evidence type="ECO:0000256" key="5">
    <source>
        <dbReference type="NCBIfam" id="TIGR01378"/>
    </source>
</evidence>
<dbReference type="GO" id="GO:0006772">
    <property type="term" value="P:thiamine metabolic process"/>
    <property type="evidence" value="ECO:0007669"/>
    <property type="project" value="UniProtKB-UniRule"/>
</dbReference>
<proteinExistence type="predicted"/>
<dbReference type="SUPFAM" id="SSF63862">
    <property type="entry name" value="Thiamin pyrophosphokinase, substrate-binding domain"/>
    <property type="match status" value="1"/>
</dbReference>
<dbReference type="InterPro" id="IPR053149">
    <property type="entry name" value="TPK"/>
</dbReference>
<dbReference type="Pfam" id="PF04263">
    <property type="entry name" value="TPK_catalytic"/>
    <property type="match status" value="1"/>
</dbReference>
<dbReference type="GO" id="GO:0004788">
    <property type="term" value="F:thiamine diphosphokinase activity"/>
    <property type="evidence" value="ECO:0007669"/>
    <property type="project" value="UniProtKB-UniRule"/>
</dbReference>
<dbReference type="GO" id="GO:0009229">
    <property type="term" value="P:thiamine diphosphate biosynthetic process"/>
    <property type="evidence" value="ECO:0007669"/>
    <property type="project" value="InterPro"/>
</dbReference>
<evidence type="ECO:0000256" key="2">
    <source>
        <dbReference type="ARBA" id="ARBA00022741"/>
    </source>
</evidence>
<evidence type="ECO:0000259" key="6">
    <source>
        <dbReference type="SMART" id="SM00983"/>
    </source>
</evidence>
<protein>
    <recommendedName>
        <fullName evidence="5">Thiamine diphosphokinase</fullName>
        <ecNumber evidence="5">2.7.6.2</ecNumber>
    </recommendedName>
</protein>
<dbReference type="Pfam" id="PF04265">
    <property type="entry name" value="TPK_B1_binding"/>
    <property type="match status" value="1"/>
</dbReference>
<keyword evidence="4" id="KW-0067">ATP-binding</keyword>
<dbReference type="CDD" id="cd07995">
    <property type="entry name" value="TPK"/>
    <property type="match status" value="1"/>
</dbReference>
<dbReference type="OrthoDB" id="9804377at2"/>
<evidence type="ECO:0000256" key="4">
    <source>
        <dbReference type="ARBA" id="ARBA00022840"/>
    </source>
</evidence>
<gene>
    <name evidence="7" type="ORF">C1I91_17290</name>
</gene>
<keyword evidence="3 7" id="KW-0418">Kinase</keyword>
<evidence type="ECO:0000313" key="8">
    <source>
        <dbReference type="Proteomes" id="UP000286268"/>
    </source>
</evidence>
<dbReference type="InterPro" id="IPR036759">
    <property type="entry name" value="TPK_catalytic_sf"/>
</dbReference>
<dbReference type="PANTHER" id="PTHR41299">
    <property type="entry name" value="THIAMINE PYROPHOSPHOKINASE"/>
    <property type="match status" value="1"/>
</dbReference>
<keyword evidence="2" id="KW-0547">Nucleotide-binding</keyword>
<dbReference type="GO" id="GO:0016301">
    <property type="term" value="F:kinase activity"/>
    <property type="evidence" value="ECO:0007669"/>
    <property type="project" value="UniProtKB-KW"/>
</dbReference>
<dbReference type="GO" id="GO:0030975">
    <property type="term" value="F:thiamine binding"/>
    <property type="evidence" value="ECO:0007669"/>
    <property type="project" value="InterPro"/>
</dbReference>
<feature type="domain" description="Thiamin pyrophosphokinase thiamin-binding" evidence="6">
    <location>
        <begin position="144"/>
        <end position="203"/>
    </location>
</feature>
<dbReference type="RefSeq" id="WP_128213980.1">
    <property type="nucleotide sequence ID" value="NZ_CP025746.1"/>
</dbReference>
<reference evidence="7 8" key="1">
    <citation type="submission" date="2018-01" db="EMBL/GenBank/DDBJ databases">
        <title>Genome Sequencing and Assembly of Anaerobacter polyendosporus strain CT4.</title>
        <authorList>
            <person name="Tachaapaikoon C."/>
            <person name="Sutheeworapong S."/>
            <person name="Jenjaroenpun P."/>
            <person name="Wongsurawat T."/>
            <person name="Nookeaw I."/>
            <person name="Cheawchanlertfa P."/>
            <person name="Kosugi A."/>
            <person name="Cheevadhanarak S."/>
            <person name="Ratanakhanokchai K."/>
        </authorList>
    </citation>
    <scope>NUCLEOTIDE SEQUENCE [LARGE SCALE GENOMIC DNA]</scope>
    <source>
        <strain evidence="7 8">CT4</strain>
    </source>
</reference>
<dbReference type="EC" id="2.7.6.2" evidence="5"/>
<dbReference type="SUPFAM" id="SSF63999">
    <property type="entry name" value="Thiamin pyrophosphokinase, catalytic domain"/>
    <property type="match status" value="1"/>
</dbReference>